<dbReference type="HOGENOM" id="CLU_108696_3_1_11"/>
<dbReference type="RefSeq" id="WP_011723293.1">
    <property type="nucleotide sequence ID" value="NC_008595.1"/>
</dbReference>
<dbReference type="Gene3D" id="1.10.1200.10">
    <property type="entry name" value="ACP-like"/>
    <property type="match status" value="1"/>
</dbReference>
<dbReference type="PROSITE" id="PS50075">
    <property type="entry name" value="CARRIER"/>
    <property type="match status" value="1"/>
</dbReference>
<sequence length="87" mass="9372">MTSSNPPLPRAVDDRLVSILRDDLDLKFESLSPTTRLIDDLGMDSVAFAVSLVAIEERFGTQLSEEDLLYCTTVGDLQSAIAAGVNA</sequence>
<feature type="domain" description="Carrier" evidence="1">
    <location>
        <begin position="10"/>
        <end position="85"/>
    </location>
</feature>
<dbReference type="InterPro" id="IPR036736">
    <property type="entry name" value="ACP-like_sf"/>
</dbReference>
<dbReference type="KEGG" id="mav:MAV_0029"/>
<gene>
    <name evidence="2" type="ordered locus">MAV_0029</name>
</gene>
<accession>A0A0H2ZX11</accession>
<dbReference type="EMBL" id="CP000479">
    <property type="protein sequence ID" value="ABK66343.1"/>
    <property type="molecule type" value="Genomic_DNA"/>
</dbReference>
<dbReference type="Proteomes" id="UP000001574">
    <property type="component" value="Chromosome"/>
</dbReference>
<dbReference type="SUPFAM" id="SSF47336">
    <property type="entry name" value="ACP-like"/>
    <property type="match status" value="1"/>
</dbReference>
<dbReference type="InterPro" id="IPR009081">
    <property type="entry name" value="PP-bd_ACP"/>
</dbReference>
<dbReference type="NCBIfam" id="NF004533">
    <property type="entry name" value="PRK05883.1"/>
    <property type="match status" value="1"/>
</dbReference>
<name>A0A0H2ZX11_MYCA1</name>
<organism evidence="2 3">
    <name type="scientific">Mycobacterium avium (strain 104)</name>
    <dbReference type="NCBI Taxonomy" id="243243"/>
    <lineage>
        <taxon>Bacteria</taxon>
        <taxon>Bacillati</taxon>
        <taxon>Actinomycetota</taxon>
        <taxon>Actinomycetes</taxon>
        <taxon>Mycobacteriales</taxon>
        <taxon>Mycobacteriaceae</taxon>
        <taxon>Mycobacterium</taxon>
        <taxon>Mycobacterium avium complex (MAC)</taxon>
    </lineage>
</organism>
<evidence type="ECO:0000313" key="3">
    <source>
        <dbReference type="Proteomes" id="UP000001574"/>
    </source>
</evidence>
<dbReference type="AlphaFoldDB" id="A0A0H2ZX11"/>
<evidence type="ECO:0000259" key="1">
    <source>
        <dbReference type="PROSITE" id="PS50075"/>
    </source>
</evidence>
<protein>
    <submittedName>
        <fullName evidence="2">Acyl carrier protein</fullName>
    </submittedName>
</protein>
<evidence type="ECO:0000313" key="2">
    <source>
        <dbReference type="EMBL" id="ABK66343.1"/>
    </source>
</evidence>
<proteinExistence type="predicted"/>
<reference evidence="2 3" key="1">
    <citation type="submission" date="2006-10" db="EMBL/GenBank/DDBJ databases">
        <authorList>
            <person name="Fleischmann R.D."/>
            <person name="Dodson R.J."/>
            <person name="Haft D.H."/>
            <person name="Merkel J.S."/>
            <person name="Nelson W.C."/>
            <person name="Fraser C.M."/>
        </authorList>
    </citation>
    <scope>NUCLEOTIDE SEQUENCE [LARGE SCALE GENOMIC DNA]</scope>
    <source>
        <strain evidence="2 3">104</strain>
    </source>
</reference>
<dbReference type="Pfam" id="PF00550">
    <property type="entry name" value="PP-binding"/>
    <property type="match status" value="1"/>
</dbReference>